<comment type="caution">
    <text evidence="1">The sequence shown here is derived from an EMBL/GenBank/DDBJ whole genome shotgun (WGS) entry which is preliminary data.</text>
</comment>
<dbReference type="InParanoid" id="H0EWP1"/>
<sequence length="94" mass="10483">MFVRGRSSLEAQGVSQCDKLLMSEVRAQTGKYKSRSLPPMGPKSGICLDSQPNILLSLKAIDTQDYSSISPRSHSLLLLLKRLLPNIHTRIYNL</sequence>
<dbReference type="AlphaFoldDB" id="H0EWP1"/>
<name>H0EWP1_GLAL7</name>
<dbReference type="Proteomes" id="UP000005446">
    <property type="component" value="Unassembled WGS sequence"/>
</dbReference>
<organism evidence="1 2">
    <name type="scientific">Glarea lozoyensis (strain ATCC 74030 / MF5533)</name>
    <dbReference type="NCBI Taxonomy" id="1104152"/>
    <lineage>
        <taxon>Eukaryota</taxon>
        <taxon>Fungi</taxon>
        <taxon>Dikarya</taxon>
        <taxon>Ascomycota</taxon>
        <taxon>Pezizomycotina</taxon>
        <taxon>Leotiomycetes</taxon>
        <taxon>Helotiales</taxon>
        <taxon>Helotiaceae</taxon>
        <taxon>Glarea</taxon>
    </lineage>
</organism>
<keyword evidence="2" id="KW-1185">Reference proteome</keyword>
<evidence type="ECO:0000313" key="1">
    <source>
        <dbReference type="EMBL" id="EHK97071.1"/>
    </source>
</evidence>
<reference evidence="1 2" key="1">
    <citation type="journal article" date="2012" name="Eukaryot. Cell">
        <title>Genome sequence of the fungus Glarea lozoyensis: the first genome sequence of a species from the Helotiaceae family.</title>
        <authorList>
            <person name="Youssar L."/>
            <person name="Gruening B.A."/>
            <person name="Erxleben A."/>
            <person name="Guenther S."/>
            <person name="Huettel W."/>
        </authorList>
    </citation>
    <scope>NUCLEOTIDE SEQUENCE [LARGE SCALE GENOMIC DNA]</scope>
    <source>
        <strain evidence="2">ATCC 74030 / MF5533</strain>
    </source>
</reference>
<dbReference type="HOGENOM" id="CLU_2386365_0_0_1"/>
<gene>
    <name evidence="1" type="ORF">M7I_7213</name>
</gene>
<evidence type="ECO:0000313" key="2">
    <source>
        <dbReference type="Proteomes" id="UP000005446"/>
    </source>
</evidence>
<accession>H0EWP1</accession>
<protein>
    <submittedName>
        <fullName evidence="1">Uncharacterized protein</fullName>
    </submittedName>
</protein>
<dbReference type="EMBL" id="AGUE01000211">
    <property type="protein sequence ID" value="EHK97071.1"/>
    <property type="molecule type" value="Genomic_DNA"/>
</dbReference>
<proteinExistence type="predicted"/>